<proteinExistence type="predicted"/>
<dbReference type="AlphaFoldDB" id="A0A5K3FUT9"/>
<sequence>MVVFDNFGQNRQWAVISNAFVVATTTAAPITSTTPTTLAPVTKPQLVPDPVPPPTTPSLIRVYELPTEDLFNVSYQSTANHYWVFTHGTPWITDLAPEANFLSEELFDRYSKYDQKLTTSPYKEDFDQSPPSLLKTLNSIDEFVGESQLAGGLFTEDTRSVWLGRDLSRPCFRLVADLAQERKYFRDCLLDPEACDYGLSASVWVYFNSLAASGRETLLSTAPQGEAGFSMFIKNEILTVELSGSQRSWVCSVTVSIETRSWNNIGFTWRSYTGDISVILNNEVLRTCTGSSSESINGLPKAPPTSLWLGCSSDGEFGDPETGVEDAYLTHPALWYWPLQLHVLFLGSKADRSNAPTGLPQDDSKPTDQKVDYTTLVEEYQPQNWSQLPANPYYVTADGFFEFTASPNTTRGQDVEYIPTNCRNRGSYKLNTSEAFYKVKDAVKDTCPTNFAKCQNGFSIGAWVMVPASLRPTNKYLTLFEVFGQVKIVLFGDFLHVFVSDGERWQVTRLVMEVVRDEFFNLGFSLSGEPTKLATGFINGLPQTTMAFAAQSMESTEVHEGVVSGDILIGSGAVGNTTSGVVISDLVYWTRITLAEEGHRFIGYTPAQLRLLSQSDRYWSVDAYLLHDAPCHAAYEKKRYGETDADSPTPNFKLVSVYKPRGVQPVRFIPDQNEQSPTPILSMRKTDYFMLGRAKKELPSQEDLQWHHHCLHDTMDKSCGEKGVTFSIWLSLQSTGGSRHRYIFNSGDAGSSDIPAVMDGHGWAIFTLGDLVGVTISEGNRDWEIMLDSKTYKIDQWLNLGVTWSVSDGMRILINGVDINLPSSKPKTRYKGYIPPPYLVVGRFNTDDSSTWLSPAEAEAASNKPTASNLPIFWEMAHLAFSEIAHFNHYMTPREYAQMFGFLGNSPIGGDSLRLWHGLGLLDPTIHDLLLASRLDIPFQFGALTLRNASSFSVQYDSSVEAVVLGNETALRFGPLDPRECPGNLSKCTEV</sequence>
<evidence type="ECO:0000313" key="1">
    <source>
        <dbReference type="WBParaSite" id="MCU_011531-RB"/>
    </source>
</evidence>
<dbReference type="WBParaSite" id="MCU_011531-RB">
    <property type="protein sequence ID" value="MCU_011531-RB"/>
    <property type="gene ID" value="MCU_011531"/>
</dbReference>
<dbReference type="Gene3D" id="2.60.120.200">
    <property type="match status" value="2"/>
</dbReference>
<dbReference type="InterPro" id="IPR013320">
    <property type="entry name" value="ConA-like_dom_sf"/>
</dbReference>
<protein>
    <submittedName>
        <fullName evidence="1">GPS domain-containing protein</fullName>
    </submittedName>
</protein>
<accession>A0A5K3FUT9</accession>
<organism evidence="1">
    <name type="scientific">Mesocestoides corti</name>
    <name type="common">Flatworm</name>
    <dbReference type="NCBI Taxonomy" id="53468"/>
    <lineage>
        <taxon>Eukaryota</taxon>
        <taxon>Metazoa</taxon>
        <taxon>Spiralia</taxon>
        <taxon>Lophotrochozoa</taxon>
        <taxon>Platyhelminthes</taxon>
        <taxon>Cestoda</taxon>
        <taxon>Eucestoda</taxon>
        <taxon>Cyclophyllidea</taxon>
        <taxon>Mesocestoididae</taxon>
        <taxon>Mesocestoides</taxon>
    </lineage>
</organism>
<reference evidence="1" key="1">
    <citation type="submission" date="2019-11" db="UniProtKB">
        <authorList>
            <consortium name="WormBaseParasite"/>
        </authorList>
    </citation>
    <scope>IDENTIFICATION</scope>
</reference>
<dbReference type="SUPFAM" id="SSF49899">
    <property type="entry name" value="Concanavalin A-like lectins/glucanases"/>
    <property type="match status" value="2"/>
</dbReference>
<name>A0A5K3FUT9_MESCO</name>